<gene>
    <name evidence="2" type="ORF">SDC9_107592</name>
</gene>
<organism evidence="2">
    <name type="scientific">bioreactor metagenome</name>
    <dbReference type="NCBI Taxonomy" id="1076179"/>
    <lineage>
        <taxon>unclassified sequences</taxon>
        <taxon>metagenomes</taxon>
        <taxon>ecological metagenomes</taxon>
    </lineage>
</organism>
<dbReference type="InterPro" id="IPR029052">
    <property type="entry name" value="Metallo-depent_PP-like"/>
</dbReference>
<protein>
    <recommendedName>
        <fullName evidence="1">Calcineurin-like phosphoesterase domain-containing protein</fullName>
    </recommendedName>
</protein>
<reference evidence="2" key="1">
    <citation type="submission" date="2019-08" db="EMBL/GenBank/DDBJ databases">
        <authorList>
            <person name="Kucharzyk K."/>
            <person name="Murdoch R.W."/>
            <person name="Higgins S."/>
            <person name="Loffler F."/>
        </authorList>
    </citation>
    <scope>NUCLEOTIDE SEQUENCE</scope>
</reference>
<evidence type="ECO:0000259" key="1">
    <source>
        <dbReference type="Pfam" id="PF12850"/>
    </source>
</evidence>
<dbReference type="Gene3D" id="3.60.21.10">
    <property type="match status" value="1"/>
</dbReference>
<dbReference type="AlphaFoldDB" id="A0A645B5M5"/>
<dbReference type="EMBL" id="VSSQ01017958">
    <property type="protein sequence ID" value="MPM60740.1"/>
    <property type="molecule type" value="Genomic_DNA"/>
</dbReference>
<feature type="domain" description="Calcineurin-like phosphoesterase" evidence="1">
    <location>
        <begin position="5"/>
        <end position="52"/>
    </location>
</feature>
<name>A0A645B5M5_9ZZZZ</name>
<dbReference type="SUPFAM" id="SSF56300">
    <property type="entry name" value="Metallo-dependent phosphatases"/>
    <property type="match status" value="1"/>
</dbReference>
<comment type="caution">
    <text evidence="2">The sequence shown here is derived from an EMBL/GenBank/DDBJ whole genome shotgun (WGS) entry which is preliminary data.</text>
</comment>
<dbReference type="InterPro" id="IPR024654">
    <property type="entry name" value="Calcineurin-like_PHP_lpxH"/>
</dbReference>
<evidence type="ECO:0000313" key="2">
    <source>
        <dbReference type="EMBL" id="MPM60740.1"/>
    </source>
</evidence>
<proteinExistence type="predicted"/>
<dbReference type="Pfam" id="PF12850">
    <property type="entry name" value="Metallophos_2"/>
    <property type="match status" value="1"/>
</dbReference>
<accession>A0A645B5M5</accession>
<sequence>MSELVEDILVCGHTHIPYAKYYGEKLLVNAGSIGKPKTGRPKANYVIIEIQNNDELSKTKGTVEVEIIEIDYNFEKIAKEIEENEILPNDFARLIREGSSK</sequence>